<evidence type="ECO:0000313" key="3">
    <source>
        <dbReference type="EMBL" id="KAF0695000.1"/>
    </source>
</evidence>
<protein>
    <submittedName>
        <fullName evidence="4">Aste57867_14149 protein</fullName>
    </submittedName>
</protein>
<evidence type="ECO:0000256" key="1">
    <source>
        <dbReference type="SAM" id="Coils"/>
    </source>
</evidence>
<organism evidence="4 5">
    <name type="scientific">Aphanomyces stellatus</name>
    <dbReference type="NCBI Taxonomy" id="120398"/>
    <lineage>
        <taxon>Eukaryota</taxon>
        <taxon>Sar</taxon>
        <taxon>Stramenopiles</taxon>
        <taxon>Oomycota</taxon>
        <taxon>Saprolegniomycetes</taxon>
        <taxon>Saprolegniales</taxon>
        <taxon>Verrucalvaceae</taxon>
        <taxon>Aphanomyces</taxon>
    </lineage>
</organism>
<name>A0A485L010_9STRA</name>
<reference evidence="4 5" key="1">
    <citation type="submission" date="2019-03" db="EMBL/GenBank/DDBJ databases">
        <authorList>
            <person name="Gaulin E."/>
            <person name="Dumas B."/>
        </authorList>
    </citation>
    <scope>NUCLEOTIDE SEQUENCE [LARGE SCALE GENOMIC DNA]</scope>
    <source>
        <strain evidence="4">CBS 568.67</strain>
    </source>
</reference>
<feature type="coiled-coil region" evidence="1">
    <location>
        <begin position="13"/>
        <end position="40"/>
    </location>
</feature>
<reference evidence="3" key="2">
    <citation type="submission" date="2019-06" db="EMBL/GenBank/DDBJ databases">
        <title>Genomics analysis of Aphanomyces spp. identifies a new class of oomycete effector associated with host adaptation.</title>
        <authorList>
            <person name="Gaulin E."/>
        </authorList>
    </citation>
    <scope>NUCLEOTIDE SEQUENCE</scope>
    <source>
        <strain evidence="3">CBS 578.67</strain>
    </source>
</reference>
<evidence type="ECO:0000313" key="5">
    <source>
        <dbReference type="Proteomes" id="UP000332933"/>
    </source>
</evidence>
<keyword evidence="1" id="KW-0175">Coiled coil</keyword>
<dbReference type="EMBL" id="CAADRA010005546">
    <property type="protein sequence ID" value="VFT90975.1"/>
    <property type="molecule type" value="Genomic_DNA"/>
</dbReference>
<proteinExistence type="predicted"/>
<feature type="region of interest" description="Disordered" evidence="2">
    <location>
        <begin position="69"/>
        <end position="93"/>
    </location>
</feature>
<dbReference type="AlphaFoldDB" id="A0A485L010"/>
<sequence>MFRRKTHPAVIESQALQKDLERAQAELHKLQAQVAHWKNVAATEAAHRAKLQDENEALRYAVATAAAAALPTTAETSSSSPTSSPKDDIKVSPPATRLVRIQEAWSEEVAPATTTPPLEYTLGSEPWNRLLSDWAQGDTKKEAYLTSWLGHHLAGKDGGSSASSPFANPRVELKTMNAQMLAGFLQLVVPTLQAQRPDLNVKVFSKDYIGHSLRIVLESKDDDQASGDQNYVGRSSSFCRAGRTRRSSMGLSFLPPIEEHVR</sequence>
<accession>A0A485L010</accession>
<evidence type="ECO:0000256" key="2">
    <source>
        <dbReference type="SAM" id="MobiDB-lite"/>
    </source>
</evidence>
<evidence type="ECO:0000313" key="4">
    <source>
        <dbReference type="EMBL" id="VFT90975.1"/>
    </source>
</evidence>
<gene>
    <name evidence="4" type="primary">Aste57867_14149</name>
    <name evidence="3" type="ORF">As57867_014098</name>
    <name evidence="4" type="ORF">ASTE57867_14149</name>
</gene>
<feature type="compositionally biased region" description="Low complexity" evidence="2">
    <location>
        <begin position="69"/>
        <end position="84"/>
    </location>
</feature>
<dbReference type="Proteomes" id="UP000332933">
    <property type="component" value="Unassembled WGS sequence"/>
</dbReference>
<dbReference type="EMBL" id="VJMH01005525">
    <property type="protein sequence ID" value="KAF0695000.1"/>
    <property type="molecule type" value="Genomic_DNA"/>
</dbReference>
<dbReference type="OrthoDB" id="60699at2759"/>
<keyword evidence="5" id="KW-1185">Reference proteome</keyword>